<gene>
    <name evidence="1" type="ORF">GM160_07070</name>
</gene>
<dbReference type="RefSeq" id="WP_156574175.1">
    <property type="nucleotide sequence ID" value="NZ_CP046415.1"/>
</dbReference>
<accession>A0A6I6D394</accession>
<dbReference type="Proteomes" id="UP000427716">
    <property type="component" value="Chromosome"/>
</dbReference>
<evidence type="ECO:0000313" key="1">
    <source>
        <dbReference type="EMBL" id="QGT78677.1"/>
    </source>
</evidence>
<protein>
    <submittedName>
        <fullName evidence="1">Uncharacterized protein</fullName>
    </submittedName>
</protein>
<dbReference type="AlphaFoldDB" id="A0A6I6D394"/>
<keyword evidence="2" id="KW-1185">Reference proteome</keyword>
<name>A0A6I6D394_9GAMM</name>
<evidence type="ECO:0000313" key="2">
    <source>
        <dbReference type="Proteomes" id="UP000427716"/>
    </source>
</evidence>
<dbReference type="InterPro" id="IPR023534">
    <property type="entry name" value="Rof/RNase_P-like"/>
</dbReference>
<organism evidence="1 2">
    <name type="scientific">Guyparkeria halophila</name>
    <dbReference type="NCBI Taxonomy" id="47960"/>
    <lineage>
        <taxon>Bacteria</taxon>
        <taxon>Pseudomonadati</taxon>
        <taxon>Pseudomonadota</taxon>
        <taxon>Gammaproteobacteria</taxon>
        <taxon>Chromatiales</taxon>
        <taxon>Thioalkalibacteraceae</taxon>
        <taxon>Guyparkeria</taxon>
    </lineage>
</organism>
<sequence length="72" mass="8218">MGEESGADFRCGIVDVLEAAALHKRHAEVQVDGRWRRVRVIDVVTDHGEDWVVLPEDDRLAVSRIEKARPER</sequence>
<proteinExistence type="predicted"/>
<dbReference type="KEGG" id="ghl:GM160_07070"/>
<reference evidence="1 2" key="1">
    <citation type="submission" date="2019-11" db="EMBL/GenBank/DDBJ databases">
        <authorList>
            <person name="Zhang J."/>
            <person name="Sun C."/>
        </authorList>
    </citation>
    <scope>NUCLEOTIDE SEQUENCE [LARGE SCALE GENOMIC DNA]</scope>
    <source>
        <strain evidence="2">sp2</strain>
    </source>
</reference>
<dbReference type="SUPFAM" id="SSF101744">
    <property type="entry name" value="Rof/RNase P subunit-like"/>
    <property type="match status" value="1"/>
</dbReference>
<dbReference type="EMBL" id="CP046415">
    <property type="protein sequence ID" value="QGT78677.1"/>
    <property type="molecule type" value="Genomic_DNA"/>
</dbReference>